<feature type="region of interest" description="Disordered" evidence="1">
    <location>
        <begin position="266"/>
        <end position="298"/>
    </location>
</feature>
<name>A0A137YSI0_9ACTN</name>
<keyword evidence="2" id="KW-0472">Membrane</keyword>
<keyword evidence="2" id="KW-0812">Transmembrane</keyword>
<dbReference type="Proteomes" id="UP000070409">
    <property type="component" value="Unassembled WGS sequence"/>
</dbReference>
<feature type="compositionally biased region" description="Low complexity" evidence="1">
    <location>
        <begin position="24"/>
        <end position="35"/>
    </location>
</feature>
<evidence type="ECO:0008006" key="5">
    <source>
        <dbReference type="Google" id="ProtNLM"/>
    </source>
</evidence>
<keyword evidence="2" id="KW-1133">Transmembrane helix</keyword>
<sequence>MTDSNPDDKNLGDEAATTEEIVQDAAAEAVDAATAAEDEADAPTETVSTAKKADVVGSAVKKRPASPVDEDDDEAETAPVRRSRPAPRAAAARQGAGLAAGATVMTVVATVVVIALLAGTIVFGLLWNSKRGELNDLKTAAADRAQAEKVASDYAAGASTFDFHDLGPWRTALTKGVSPELKTKLEATVGAMNQLLQPLQWVSKGTVLDAVVNSESGPVYKVSAYVKVEATNVQAASGREVITVYNVTLDKSKDWQVTDVGGVGGGVPASAAAESADPTPGTPTTPGAAPAATPAPGN</sequence>
<reference evidence="3 4" key="1">
    <citation type="submission" date="2016-02" db="EMBL/GenBank/DDBJ databases">
        <authorList>
            <person name="Teng J.L."/>
            <person name="Tang Y."/>
            <person name="Huang Y."/>
            <person name="Guo F."/>
            <person name="Wei W."/>
            <person name="Chen J.H."/>
            <person name="Wong S.Y."/>
            <person name="Lau S.K."/>
            <person name="Woo P.C."/>
        </authorList>
    </citation>
    <scope>NUCLEOTIDE SEQUENCE [LARGE SCALE GENOMIC DNA]</scope>
    <source>
        <strain evidence="3 4">JCM 13375</strain>
    </source>
</reference>
<evidence type="ECO:0000256" key="2">
    <source>
        <dbReference type="SAM" id="Phobius"/>
    </source>
</evidence>
<keyword evidence="4" id="KW-1185">Reference proteome</keyword>
<feature type="region of interest" description="Disordered" evidence="1">
    <location>
        <begin position="1"/>
        <end position="89"/>
    </location>
</feature>
<organism evidence="3 4">
    <name type="scientific">Tsukamurella pseudospumae</name>
    <dbReference type="NCBI Taxonomy" id="239498"/>
    <lineage>
        <taxon>Bacteria</taxon>
        <taxon>Bacillati</taxon>
        <taxon>Actinomycetota</taxon>
        <taxon>Actinomycetes</taxon>
        <taxon>Mycobacteriales</taxon>
        <taxon>Tsukamurellaceae</taxon>
        <taxon>Tsukamurella</taxon>
    </lineage>
</organism>
<proteinExistence type="predicted"/>
<feature type="compositionally biased region" description="Low complexity" evidence="1">
    <location>
        <begin position="268"/>
        <end position="298"/>
    </location>
</feature>
<comment type="caution">
    <text evidence="3">The sequence shown here is derived from an EMBL/GenBank/DDBJ whole genome shotgun (WGS) entry which is preliminary data.</text>
</comment>
<evidence type="ECO:0000313" key="3">
    <source>
        <dbReference type="EMBL" id="KXO88821.1"/>
    </source>
</evidence>
<feature type="compositionally biased region" description="Basic and acidic residues" evidence="1">
    <location>
        <begin position="1"/>
        <end position="12"/>
    </location>
</feature>
<dbReference type="RefSeq" id="WP_068746945.1">
    <property type="nucleotide sequence ID" value="NZ_LSRE01000050.1"/>
</dbReference>
<dbReference type="EMBL" id="LSRE01000050">
    <property type="protein sequence ID" value="KXO88821.1"/>
    <property type="molecule type" value="Genomic_DNA"/>
</dbReference>
<accession>A0A137YSI0</accession>
<feature type="transmembrane region" description="Helical" evidence="2">
    <location>
        <begin position="98"/>
        <end position="127"/>
    </location>
</feature>
<protein>
    <recommendedName>
        <fullName evidence="5">Mce-associated membrane protein</fullName>
    </recommendedName>
</protein>
<evidence type="ECO:0000256" key="1">
    <source>
        <dbReference type="SAM" id="MobiDB-lite"/>
    </source>
</evidence>
<evidence type="ECO:0000313" key="4">
    <source>
        <dbReference type="Proteomes" id="UP000070409"/>
    </source>
</evidence>
<gene>
    <name evidence="3" type="ORF">AXK61_09190</name>
</gene>